<dbReference type="Proteomes" id="UP000515159">
    <property type="component" value="Chromosome 14"/>
</dbReference>
<evidence type="ECO:0000256" key="15">
    <source>
        <dbReference type="SAM" id="MobiDB-lite"/>
    </source>
</evidence>
<evidence type="ECO:0000256" key="13">
    <source>
        <dbReference type="ARBA" id="ARBA00029302"/>
    </source>
</evidence>
<evidence type="ECO:0000256" key="2">
    <source>
        <dbReference type="ARBA" id="ARBA00004514"/>
    </source>
</evidence>
<keyword evidence="8" id="KW-0378">Hydrolase</keyword>
<evidence type="ECO:0000313" key="17">
    <source>
        <dbReference type="Proteomes" id="UP000515159"/>
    </source>
</evidence>
<feature type="region of interest" description="Disordered" evidence="15">
    <location>
        <begin position="360"/>
        <end position="389"/>
    </location>
</feature>
<feature type="domain" description="Peptidase M14" evidence="16">
    <location>
        <begin position="728"/>
        <end position="1018"/>
    </location>
</feature>
<evidence type="ECO:0000256" key="7">
    <source>
        <dbReference type="ARBA" id="ARBA00022723"/>
    </source>
</evidence>
<dbReference type="GeneID" id="117348651"/>
<dbReference type="CDD" id="cd06906">
    <property type="entry name" value="M14_Nna1"/>
    <property type="match status" value="1"/>
</dbReference>
<dbReference type="GO" id="GO:0004181">
    <property type="term" value="F:metallocarboxypeptidase activity"/>
    <property type="evidence" value="ECO:0007669"/>
    <property type="project" value="InterPro"/>
</dbReference>
<evidence type="ECO:0000256" key="11">
    <source>
        <dbReference type="ARBA" id="ARBA00024524"/>
    </source>
</evidence>
<keyword evidence="7" id="KW-0479">Metal-binding</keyword>
<evidence type="ECO:0000256" key="4">
    <source>
        <dbReference type="ARBA" id="ARBA00022490"/>
    </source>
</evidence>
<dbReference type="Gene3D" id="1.25.10.10">
    <property type="entry name" value="Leucine-rich Repeat Variant"/>
    <property type="match status" value="1"/>
</dbReference>
<dbReference type="InterPro" id="IPR050821">
    <property type="entry name" value="Cytosolic_carboxypeptidase"/>
</dbReference>
<dbReference type="InterPro" id="IPR033852">
    <property type="entry name" value="CBPC1/4"/>
</dbReference>
<dbReference type="Pfam" id="PF18027">
    <property type="entry name" value="Pepdidase_M14_N"/>
    <property type="match status" value="1"/>
</dbReference>
<feature type="compositionally biased region" description="Basic and acidic residues" evidence="15">
    <location>
        <begin position="1080"/>
        <end position="1098"/>
    </location>
</feature>
<accession>A0A6P8P7V4</accession>
<comment type="similarity">
    <text evidence="3 14">Belongs to the peptidase M14 family.</text>
</comment>
<feature type="compositionally biased region" description="Acidic residues" evidence="15">
    <location>
        <begin position="299"/>
        <end position="327"/>
    </location>
</feature>
<evidence type="ECO:0000256" key="8">
    <source>
        <dbReference type="ARBA" id="ARBA00022801"/>
    </source>
</evidence>
<sequence>MAAEGASGLQALLSTLQSSREKEAIANILNILSDLLTAGTDRRIHYMISKGGSEALLQTLVNTVHETSFDYSILIPLLRLLAIVGQRDRKFGLKAQKLEAIDVTLILTRKNLANFQNLTPCLWLLKVFASNIPTGAMLGINGAMEMLFKVICPYTRKHTRTIKAAIQALAALLKSKSNCRRAVNRGHVSGLLWLYQDWHCCDAANSYIPIRRAVLRCLKHITNIRSGRDAFLQARGMGILFDAAQDYLCSKTTESLLNAATQVLRKCHPKFSLPLSKINSSYCFSVPGIPVSEPIPADIPDDEDELEEDVESEDMENKDDDDLETDLNELTSKPEPDRPEEELKEYLVLCPELFHDFQELEAESEEETSSEEDHPGTQHAASSSQVIPNSEIHEKQGFKDMDQTPRRETSLRIALADRVKSLVESRETQVSENAGTAVRDKDSGIPVKNRRGHSLTSASNRFRILTGKCMNAFSCDQTIDGDPETHDTVQQLLDRYQAHIPFHDPWLYMAVAGKTKSVPNYSVLAFPDFWGHSPPPSYHNMIERKCDVQRSKIFEDIQRLLKPDDIINRVVFDLDDPSPLQNSDKLDYLKFYSKFESGNLRKAVQIREFEYDLIMNTDINTYLHHQWFYFEVSLMKAGVPYRFNILNCEKFNSQFNYGMQPVMYSIKEAIRGRPHWLRVGSDICYYKNFYCRGAASVLGELKGKGYYTLTFTITFPHDEDICYLAYFYPYTYSALLSHINLLEQRRDAKKIYFTQQILCTTVGGNPCPLVTVTAMPESRRPEHIQQFCDRPYLVLTARVHPGESNSSWVMKGTLEFLMSDNPIADILRENFIFKIIPMLNPDGVINGNHRCSLSGEDLNRQWKSPKPQLHPTIYHTKGLLHYLRSIGRTPLVFCDYHGHSQKKNIFFYGCSIKETLQQAGSRVGRSALMEDLSYRVLPKILDKVAPAFSMRSSSFVVEKSRASTARVVVWREIGVLRSYTMESTYGSCNQGIYKGIQLGTKELEEMGAKFCLGLLVLHKKSLIDSSKLTSQVEALLDLEEEATESQETSNVEFDDELPCPEDIDYNTDSCSDQEEDTDLDKDIKESSLKAEEGPEERQTCSSEMLDDLFISSRNFPARTAVPLTSSPLGWYL</sequence>
<evidence type="ECO:0000256" key="5">
    <source>
        <dbReference type="ARBA" id="ARBA00022645"/>
    </source>
</evidence>
<dbReference type="OrthoDB" id="10253041at2759"/>
<name>A0A6P8P7V4_GEOSA</name>
<dbReference type="KEGG" id="gsh:117348651"/>
<comment type="catalytic activity">
    <reaction evidence="11">
        <text>C-terminal L-alpha-aminoacyl-L-glutamyl-L-glutamyl-[tubulin] + H2O = C-terminal L-alpha-aminoacyl-L-glutamyl-[tubulin] + L-glutamate</text>
        <dbReference type="Rhea" id="RHEA:63792"/>
        <dbReference type="Rhea" id="RHEA-COMP:16435"/>
        <dbReference type="Rhea" id="RHEA-COMP:16436"/>
        <dbReference type="ChEBI" id="CHEBI:15377"/>
        <dbReference type="ChEBI" id="CHEBI:29985"/>
        <dbReference type="ChEBI" id="CHEBI:149555"/>
        <dbReference type="ChEBI" id="CHEBI:149556"/>
        <dbReference type="EC" id="3.4.17.24"/>
    </reaction>
    <physiologicalReaction direction="left-to-right" evidence="11">
        <dbReference type="Rhea" id="RHEA:63793"/>
    </physiologicalReaction>
</comment>
<feature type="region of interest" description="Disordered" evidence="15">
    <location>
        <begin position="426"/>
        <end position="452"/>
    </location>
</feature>
<feature type="region of interest" description="Disordered" evidence="15">
    <location>
        <begin position="1043"/>
        <end position="1102"/>
    </location>
</feature>
<evidence type="ECO:0000256" key="3">
    <source>
        <dbReference type="ARBA" id="ARBA00005988"/>
    </source>
</evidence>
<evidence type="ECO:0000256" key="10">
    <source>
        <dbReference type="ARBA" id="ARBA00023049"/>
    </source>
</evidence>
<dbReference type="PROSITE" id="PS52035">
    <property type="entry name" value="PEPTIDASE_M14"/>
    <property type="match status" value="1"/>
</dbReference>
<feature type="compositionally biased region" description="Acidic residues" evidence="15">
    <location>
        <begin position="1052"/>
        <end position="1079"/>
    </location>
</feature>
<dbReference type="PANTHER" id="PTHR12756:SF5">
    <property type="entry name" value="CYTOSOLIC CARBOXYPEPTIDASE 4"/>
    <property type="match status" value="1"/>
</dbReference>
<dbReference type="GO" id="GO:0006508">
    <property type="term" value="P:proteolysis"/>
    <property type="evidence" value="ECO:0007669"/>
    <property type="project" value="UniProtKB-KW"/>
</dbReference>
<comment type="cofactor">
    <cofactor evidence="1">
        <name>Zn(2+)</name>
        <dbReference type="ChEBI" id="CHEBI:29105"/>
    </cofactor>
</comment>
<comment type="subcellular location">
    <subcellularLocation>
        <location evidence="2">Cytoplasm</location>
        <location evidence="2">Cytosol</location>
    </subcellularLocation>
</comment>
<dbReference type="InterPro" id="IPR040626">
    <property type="entry name" value="Pepdidase_M14_N"/>
</dbReference>
<evidence type="ECO:0000256" key="6">
    <source>
        <dbReference type="ARBA" id="ARBA00022670"/>
    </source>
</evidence>
<keyword evidence="17" id="KW-1185">Reference proteome</keyword>
<keyword evidence="4" id="KW-0963">Cytoplasm</keyword>
<dbReference type="FunCoup" id="A0A6P8P7V4">
    <property type="interactions" value="13"/>
</dbReference>
<dbReference type="SUPFAM" id="SSF53187">
    <property type="entry name" value="Zn-dependent exopeptidases"/>
    <property type="match status" value="1"/>
</dbReference>
<keyword evidence="9" id="KW-0862">Zinc</keyword>
<dbReference type="PANTHER" id="PTHR12756">
    <property type="entry name" value="CYTOSOLIC CARBOXYPEPTIDASE"/>
    <property type="match status" value="1"/>
</dbReference>
<dbReference type="EC" id="3.4.17.24" evidence="12"/>
<dbReference type="InterPro" id="IPR016024">
    <property type="entry name" value="ARM-type_fold"/>
</dbReference>
<dbReference type="Gene3D" id="2.60.40.3120">
    <property type="match status" value="1"/>
</dbReference>
<evidence type="ECO:0000256" key="9">
    <source>
        <dbReference type="ARBA" id="ARBA00022833"/>
    </source>
</evidence>
<feature type="region of interest" description="Disordered" evidence="15">
    <location>
        <begin position="293"/>
        <end position="341"/>
    </location>
</feature>
<dbReference type="Gene3D" id="3.40.630.10">
    <property type="entry name" value="Zn peptidases"/>
    <property type="match status" value="1"/>
</dbReference>
<feature type="compositionally biased region" description="Polar residues" evidence="15">
    <location>
        <begin position="379"/>
        <end position="388"/>
    </location>
</feature>
<dbReference type="InterPro" id="IPR000834">
    <property type="entry name" value="Peptidase_M14"/>
</dbReference>
<gene>
    <name evidence="18" type="primary">AGBL1</name>
</gene>
<dbReference type="SUPFAM" id="SSF48371">
    <property type="entry name" value="ARM repeat"/>
    <property type="match status" value="1"/>
</dbReference>
<dbReference type="Pfam" id="PF25571">
    <property type="entry name" value="TPR_CCP1_N"/>
    <property type="match status" value="1"/>
</dbReference>
<reference evidence="18" key="1">
    <citation type="submission" date="2025-08" db="UniProtKB">
        <authorList>
            <consortium name="RefSeq"/>
        </authorList>
    </citation>
    <scope>IDENTIFICATION</scope>
</reference>
<dbReference type="InterPro" id="IPR011989">
    <property type="entry name" value="ARM-like"/>
</dbReference>
<evidence type="ECO:0000256" key="14">
    <source>
        <dbReference type="PROSITE-ProRule" id="PRU01379"/>
    </source>
</evidence>
<keyword evidence="6" id="KW-0645">Protease</keyword>
<protein>
    <recommendedName>
        <fullName evidence="12">tubulin-glutamate carboxypeptidase</fullName>
        <ecNumber evidence="12">3.4.17.24</ecNumber>
    </recommendedName>
</protein>
<evidence type="ECO:0000256" key="12">
    <source>
        <dbReference type="ARBA" id="ARBA00026108"/>
    </source>
</evidence>
<keyword evidence="10" id="KW-0482">Metalloprotease</keyword>
<dbReference type="InParanoid" id="A0A6P8P7V4"/>
<dbReference type="CTD" id="123624"/>
<evidence type="ECO:0000259" key="16">
    <source>
        <dbReference type="PROSITE" id="PS52035"/>
    </source>
</evidence>
<proteinExistence type="inferred from homology"/>
<feature type="compositionally biased region" description="Acidic residues" evidence="15">
    <location>
        <begin position="360"/>
        <end position="370"/>
    </location>
</feature>
<evidence type="ECO:0000256" key="1">
    <source>
        <dbReference type="ARBA" id="ARBA00001947"/>
    </source>
</evidence>
<dbReference type="GO" id="GO:0008270">
    <property type="term" value="F:zinc ion binding"/>
    <property type="evidence" value="ECO:0007669"/>
    <property type="project" value="InterPro"/>
</dbReference>
<organism evidence="17 18">
    <name type="scientific">Geotrypetes seraphini</name>
    <name type="common">Gaboon caecilian</name>
    <name type="synonym">Caecilia seraphini</name>
    <dbReference type="NCBI Taxonomy" id="260995"/>
    <lineage>
        <taxon>Eukaryota</taxon>
        <taxon>Metazoa</taxon>
        <taxon>Chordata</taxon>
        <taxon>Craniata</taxon>
        <taxon>Vertebrata</taxon>
        <taxon>Euteleostomi</taxon>
        <taxon>Amphibia</taxon>
        <taxon>Gymnophiona</taxon>
        <taxon>Geotrypetes</taxon>
    </lineage>
</organism>
<feature type="active site" description="Proton donor/acceptor" evidence="14">
    <location>
        <position position="982"/>
    </location>
</feature>
<dbReference type="AlphaFoldDB" id="A0A6P8P7V4"/>
<keyword evidence="5 18" id="KW-0121">Carboxypeptidase</keyword>
<dbReference type="Pfam" id="PF00246">
    <property type="entry name" value="Peptidase_M14"/>
    <property type="match status" value="1"/>
</dbReference>
<evidence type="ECO:0000313" key="18">
    <source>
        <dbReference type="RefSeq" id="XP_033776885.1"/>
    </source>
</evidence>
<dbReference type="RefSeq" id="XP_033776885.1">
    <property type="nucleotide sequence ID" value="XM_033920994.1"/>
</dbReference>
<dbReference type="GO" id="GO:0005829">
    <property type="term" value="C:cytosol"/>
    <property type="evidence" value="ECO:0007669"/>
    <property type="project" value="UniProtKB-SubCell"/>
</dbReference>
<comment type="catalytic activity">
    <reaction evidence="13">
        <text>(L-glutamyl)(n+1)-gamma-L-glutamyl-L-glutamyl-[protein] + H2O = (L-glutamyl)(n)-gamma-L-glutamyl-L-glutamyl-[protein] + L-glutamate</text>
        <dbReference type="Rhea" id="RHEA:60004"/>
        <dbReference type="Rhea" id="RHEA-COMP:15519"/>
        <dbReference type="Rhea" id="RHEA-COMP:15675"/>
        <dbReference type="ChEBI" id="CHEBI:15377"/>
        <dbReference type="ChEBI" id="CHEBI:29985"/>
        <dbReference type="ChEBI" id="CHEBI:143623"/>
    </reaction>
    <physiologicalReaction direction="left-to-right" evidence="13">
        <dbReference type="Rhea" id="RHEA:60005"/>
    </physiologicalReaction>
</comment>